<dbReference type="Gene3D" id="3.10.330.10">
    <property type="match status" value="1"/>
</dbReference>
<comment type="caution">
    <text evidence="4">The sequence shown here is derived from an EMBL/GenBank/DDBJ whole genome shotgun (WGS) entry which is preliminary data.</text>
</comment>
<gene>
    <name evidence="4" type="ORF">CEUSTIGMA_g12645.t1</name>
</gene>
<keyword evidence="1" id="KW-0175">Coiled coil</keyword>
<dbReference type="InterPro" id="IPR029071">
    <property type="entry name" value="Ubiquitin-like_domsf"/>
</dbReference>
<organism evidence="4 5">
    <name type="scientific">Chlamydomonas eustigma</name>
    <dbReference type="NCBI Taxonomy" id="1157962"/>
    <lineage>
        <taxon>Eukaryota</taxon>
        <taxon>Viridiplantae</taxon>
        <taxon>Chlorophyta</taxon>
        <taxon>core chlorophytes</taxon>
        <taxon>Chlorophyceae</taxon>
        <taxon>CS clade</taxon>
        <taxon>Chlamydomonadales</taxon>
        <taxon>Chlamydomonadaceae</taxon>
        <taxon>Chlamydomonas</taxon>
    </lineage>
</organism>
<evidence type="ECO:0000256" key="1">
    <source>
        <dbReference type="SAM" id="Coils"/>
    </source>
</evidence>
<evidence type="ECO:0000313" key="4">
    <source>
        <dbReference type="EMBL" id="GAX85225.1"/>
    </source>
</evidence>
<dbReference type="STRING" id="1157962.A0A250XQ90"/>
<keyword evidence="5" id="KW-1185">Reference proteome</keyword>
<dbReference type="PANTHER" id="PTHR12555">
    <property type="entry name" value="UBIQUITIN FUSION DEGRADATON PROTEIN 1"/>
    <property type="match status" value="1"/>
</dbReference>
<protein>
    <recommendedName>
        <fullName evidence="3">UBX domain-containing protein</fullName>
    </recommendedName>
</protein>
<dbReference type="AlphaFoldDB" id="A0A250XQ90"/>
<dbReference type="PANTHER" id="PTHR12555:SF13">
    <property type="entry name" value="UBIQUITIN RECOGNITION FACTOR IN ER-ASSOCIATED DEGRADATION PROTEIN 1"/>
    <property type="match status" value="1"/>
</dbReference>
<evidence type="ECO:0000256" key="2">
    <source>
        <dbReference type="SAM" id="MobiDB-lite"/>
    </source>
</evidence>
<dbReference type="GO" id="GO:0031593">
    <property type="term" value="F:polyubiquitin modification-dependent protein binding"/>
    <property type="evidence" value="ECO:0007669"/>
    <property type="project" value="TreeGrafter"/>
</dbReference>
<dbReference type="PROSITE" id="PS50033">
    <property type="entry name" value="UBX"/>
    <property type="match status" value="1"/>
</dbReference>
<evidence type="ECO:0000259" key="3">
    <source>
        <dbReference type="PROSITE" id="PS50033"/>
    </source>
</evidence>
<dbReference type="GO" id="GO:0036503">
    <property type="term" value="P:ERAD pathway"/>
    <property type="evidence" value="ECO:0007669"/>
    <property type="project" value="TreeGrafter"/>
</dbReference>
<dbReference type="GO" id="GO:0034098">
    <property type="term" value="C:VCP-NPL4-UFD1 AAA ATPase complex"/>
    <property type="evidence" value="ECO:0007669"/>
    <property type="project" value="TreeGrafter"/>
</dbReference>
<dbReference type="EMBL" id="BEGY01000156">
    <property type="protein sequence ID" value="GAX85225.1"/>
    <property type="molecule type" value="Genomic_DNA"/>
</dbReference>
<dbReference type="GO" id="GO:0006511">
    <property type="term" value="P:ubiquitin-dependent protein catabolic process"/>
    <property type="evidence" value="ECO:0007669"/>
    <property type="project" value="InterPro"/>
</dbReference>
<dbReference type="InterPro" id="IPR004854">
    <property type="entry name" value="Ufd1-like"/>
</dbReference>
<reference evidence="4 5" key="1">
    <citation type="submission" date="2017-08" db="EMBL/GenBank/DDBJ databases">
        <title>Acidophilic green algal genome provides insights into adaptation to an acidic environment.</title>
        <authorList>
            <person name="Hirooka S."/>
            <person name="Hirose Y."/>
            <person name="Kanesaki Y."/>
            <person name="Higuchi S."/>
            <person name="Fujiwara T."/>
            <person name="Onuma R."/>
            <person name="Era A."/>
            <person name="Ohbayashi R."/>
            <person name="Uzuka A."/>
            <person name="Nozaki H."/>
            <person name="Yoshikawa H."/>
            <person name="Miyagishima S.Y."/>
        </authorList>
    </citation>
    <scope>NUCLEOTIDE SEQUENCE [LARGE SCALE GENOMIC DNA]</scope>
    <source>
        <strain evidence="4 5">NIES-2499</strain>
    </source>
</reference>
<feature type="coiled-coil region" evidence="1">
    <location>
        <begin position="284"/>
        <end position="346"/>
    </location>
</feature>
<proteinExistence type="predicted"/>
<dbReference type="SUPFAM" id="SSF54236">
    <property type="entry name" value="Ubiquitin-like"/>
    <property type="match status" value="1"/>
</dbReference>
<dbReference type="InterPro" id="IPR001012">
    <property type="entry name" value="UBX_dom"/>
</dbReference>
<name>A0A250XQ90_9CHLO</name>
<dbReference type="InterPro" id="IPR055418">
    <property type="entry name" value="UFD1_N2"/>
</dbReference>
<dbReference type="Pfam" id="PF24842">
    <property type="entry name" value="UFD1_N2"/>
    <property type="match status" value="1"/>
</dbReference>
<feature type="domain" description="UBX" evidence="3">
    <location>
        <begin position="360"/>
        <end position="416"/>
    </location>
</feature>
<feature type="region of interest" description="Disordered" evidence="2">
    <location>
        <begin position="35"/>
        <end position="63"/>
    </location>
</feature>
<sequence>MFATELKAREKRLIAEQSAHVERLKQKAEKERIIEEKRRQREKEREEEKEKIREELENASRKEQERIDEITECNKGVFFSAMLHAMATDSQAIASKGIKRAEDKLQLPRSVGQILMDQGASRNGAMMFEVKTPGGCVTHAGLLDFSAAEGFVAIPKKVADCLWGVGGIPHGPVTITYKRLEKGSFVRFQPLNRGFHETVSESIREVLEHALMQCTALTEGDIVRVDCSVSAVQEPSISEHMEVDGGQSLTSNMPVVYNLLVQELLPCSAVSLIDTDMEAQVVPSLETEMALKRLEEEKEALEQQRKDNERLALQAIQLAHEEAKRKQVLEEQRKLEEENFVEQRKKELQATLPPEPEESCSDSATSILFRLPDGTKVCRRFLMKDKVGLLFHFCDANGAGGFSPASYRLVMQYPRRVIEPTMSLTVEAAGLVAGRQEAVVLEIIETI</sequence>
<dbReference type="Pfam" id="PF00789">
    <property type="entry name" value="UBX"/>
    <property type="match status" value="1"/>
</dbReference>
<dbReference type="Proteomes" id="UP000232323">
    <property type="component" value="Unassembled WGS sequence"/>
</dbReference>
<dbReference type="Gene3D" id="3.10.20.90">
    <property type="entry name" value="Phosphatidylinositol 3-kinase Catalytic Subunit, Chain A, domain 1"/>
    <property type="match status" value="1"/>
</dbReference>
<accession>A0A250XQ90</accession>
<dbReference type="OrthoDB" id="422728at2759"/>
<evidence type="ECO:0000313" key="5">
    <source>
        <dbReference type="Proteomes" id="UP000232323"/>
    </source>
</evidence>